<dbReference type="Proteomes" id="UP000005801">
    <property type="component" value="Unassembled WGS sequence"/>
</dbReference>
<feature type="transmembrane region" description="Helical" evidence="1">
    <location>
        <begin position="17"/>
        <end position="40"/>
    </location>
</feature>
<gene>
    <name evidence="2" type="ORF">PPSIR1_02828</name>
</gene>
<evidence type="ECO:0000313" key="2">
    <source>
        <dbReference type="EMBL" id="EDM77584.1"/>
    </source>
</evidence>
<comment type="caution">
    <text evidence="2">The sequence shown here is derived from an EMBL/GenBank/DDBJ whole genome shotgun (WGS) entry which is preliminary data.</text>
</comment>
<evidence type="ECO:0000313" key="3">
    <source>
        <dbReference type="Proteomes" id="UP000005801"/>
    </source>
</evidence>
<dbReference type="AlphaFoldDB" id="A6G936"/>
<feature type="transmembrane region" description="Helical" evidence="1">
    <location>
        <begin position="47"/>
        <end position="67"/>
    </location>
</feature>
<reference evidence="2 3" key="1">
    <citation type="submission" date="2007-06" db="EMBL/GenBank/DDBJ databases">
        <authorList>
            <person name="Shimkets L."/>
            <person name="Ferriera S."/>
            <person name="Johnson J."/>
            <person name="Kravitz S."/>
            <person name="Beeson K."/>
            <person name="Sutton G."/>
            <person name="Rogers Y.-H."/>
            <person name="Friedman R."/>
            <person name="Frazier M."/>
            <person name="Venter J.C."/>
        </authorList>
    </citation>
    <scope>NUCLEOTIDE SEQUENCE [LARGE SCALE GENOMIC DNA]</scope>
    <source>
        <strain evidence="2 3">SIR-1</strain>
    </source>
</reference>
<sequence length="91" mass="9533">MNCPHCKAKVTPGPSPIVRWTVVLVAWILSMATVFAGIMLGPGIITILPIIVPGGMATITAAHVWAFSDRVCDNCGKAYELDGRLVAAVAS</sequence>
<dbReference type="RefSeq" id="WP_006973231.1">
    <property type="nucleotide sequence ID" value="NZ_ABCS01000043.1"/>
</dbReference>
<keyword evidence="1" id="KW-0472">Membrane</keyword>
<evidence type="ECO:0000256" key="1">
    <source>
        <dbReference type="SAM" id="Phobius"/>
    </source>
</evidence>
<name>A6G936_9BACT</name>
<dbReference type="EMBL" id="ABCS01000043">
    <property type="protein sequence ID" value="EDM77584.1"/>
    <property type="molecule type" value="Genomic_DNA"/>
</dbReference>
<keyword evidence="1" id="KW-1133">Transmembrane helix</keyword>
<protein>
    <submittedName>
        <fullName evidence="2">Uncharacterized protein</fullName>
    </submittedName>
</protein>
<keyword evidence="3" id="KW-1185">Reference proteome</keyword>
<dbReference type="OrthoDB" id="9937647at2"/>
<keyword evidence="1" id="KW-0812">Transmembrane</keyword>
<organism evidence="2 3">
    <name type="scientific">Plesiocystis pacifica SIR-1</name>
    <dbReference type="NCBI Taxonomy" id="391625"/>
    <lineage>
        <taxon>Bacteria</taxon>
        <taxon>Pseudomonadati</taxon>
        <taxon>Myxococcota</taxon>
        <taxon>Polyangia</taxon>
        <taxon>Nannocystales</taxon>
        <taxon>Nannocystaceae</taxon>
        <taxon>Plesiocystis</taxon>
    </lineage>
</organism>
<accession>A6G936</accession>
<proteinExistence type="predicted"/>